<accession>A0A6B3R0E6</accession>
<evidence type="ECO:0000259" key="8">
    <source>
        <dbReference type="Pfam" id="PF07715"/>
    </source>
</evidence>
<dbReference type="InterPro" id="IPR036942">
    <property type="entry name" value="Beta-barrel_TonB_sf"/>
</dbReference>
<dbReference type="SUPFAM" id="SSF56935">
    <property type="entry name" value="Porins"/>
    <property type="match status" value="1"/>
</dbReference>
<feature type="chain" id="PRO_5025467372" evidence="7">
    <location>
        <begin position="19"/>
        <end position="1082"/>
    </location>
</feature>
<evidence type="ECO:0000259" key="9">
    <source>
        <dbReference type="Pfam" id="PF25183"/>
    </source>
</evidence>
<dbReference type="Pfam" id="PF13620">
    <property type="entry name" value="CarboxypepD_reg"/>
    <property type="match status" value="1"/>
</dbReference>
<organism evidence="10 11">
    <name type="scientific">Psychroflexus aurantiacus</name>
    <dbReference type="NCBI Taxonomy" id="2709310"/>
    <lineage>
        <taxon>Bacteria</taxon>
        <taxon>Pseudomonadati</taxon>
        <taxon>Bacteroidota</taxon>
        <taxon>Flavobacteriia</taxon>
        <taxon>Flavobacteriales</taxon>
        <taxon>Flavobacteriaceae</taxon>
        <taxon>Psychroflexus</taxon>
    </lineage>
</organism>
<keyword evidence="10" id="KW-0675">Receptor</keyword>
<dbReference type="EMBL" id="JAAIKD010000001">
    <property type="protein sequence ID" value="NEV92840.1"/>
    <property type="molecule type" value="Genomic_DNA"/>
</dbReference>
<evidence type="ECO:0000256" key="7">
    <source>
        <dbReference type="SAM" id="SignalP"/>
    </source>
</evidence>
<dbReference type="PANTHER" id="PTHR30069">
    <property type="entry name" value="TONB-DEPENDENT OUTER MEMBRANE RECEPTOR"/>
    <property type="match status" value="1"/>
</dbReference>
<reference evidence="10 11" key="1">
    <citation type="submission" date="2020-02" db="EMBL/GenBank/DDBJ databases">
        <title>Flavobacteriaceae Psychroflexus bacterium YR1-1, complete genome.</title>
        <authorList>
            <person name="Li Y."/>
            <person name="Wu S."/>
        </authorList>
    </citation>
    <scope>NUCLEOTIDE SEQUENCE [LARGE SCALE GENOMIC DNA]</scope>
    <source>
        <strain evidence="10 11">YR1-1</strain>
    </source>
</reference>
<dbReference type="SUPFAM" id="SSF49464">
    <property type="entry name" value="Carboxypeptidase regulatory domain-like"/>
    <property type="match status" value="1"/>
</dbReference>
<evidence type="ECO:0000313" key="11">
    <source>
        <dbReference type="Proteomes" id="UP000478505"/>
    </source>
</evidence>
<dbReference type="Pfam" id="PF25183">
    <property type="entry name" value="OMP_b-brl_4"/>
    <property type="match status" value="2"/>
</dbReference>
<dbReference type="InterPro" id="IPR012910">
    <property type="entry name" value="Plug_dom"/>
</dbReference>
<dbReference type="InterPro" id="IPR039426">
    <property type="entry name" value="TonB-dep_rcpt-like"/>
</dbReference>
<keyword evidence="6" id="KW-0998">Cell outer membrane</keyword>
<dbReference type="RefSeq" id="WP_164003481.1">
    <property type="nucleotide sequence ID" value="NZ_JAAIKD010000001.1"/>
</dbReference>
<dbReference type="Gene3D" id="2.170.130.10">
    <property type="entry name" value="TonB-dependent receptor, plug domain"/>
    <property type="match status" value="1"/>
</dbReference>
<comment type="caution">
    <text evidence="10">The sequence shown here is derived from an EMBL/GenBank/DDBJ whole genome shotgun (WGS) entry which is preliminary data.</text>
</comment>
<keyword evidence="11" id="KW-1185">Reference proteome</keyword>
<evidence type="ECO:0000256" key="1">
    <source>
        <dbReference type="ARBA" id="ARBA00004571"/>
    </source>
</evidence>
<protein>
    <submittedName>
        <fullName evidence="10">TonB-dependent receptor</fullName>
    </submittedName>
</protein>
<dbReference type="InterPro" id="IPR037066">
    <property type="entry name" value="Plug_dom_sf"/>
</dbReference>
<evidence type="ECO:0000256" key="3">
    <source>
        <dbReference type="ARBA" id="ARBA00022452"/>
    </source>
</evidence>
<feature type="domain" description="TonB-dependent receptor plug" evidence="8">
    <location>
        <begin position="132"/>
        <end position="233"/>
    </location>
</feature>
<evidence type="ECO:0000256" key="6">
    <source>
        <dbReference type="ARBA" id="ARBA00023237"/>
    </source>
</evidence>
<keyword evidence="4" id="KW-0812">Transmembrane</keyword>
<evidence type="ECO:0000256" key="2">
    <source>
        <dbReference type="ARBA" id="ARBA00022448"/>
    </source>
</evidence>
<keyword evidence="3" id="KW-1134">Transmembrane beta strand</keyword>
<dbReference type="AlphaFoldDB" id="A0A6B3R0E6"/>
<dbReference type="PANTHER" id="PTHR30069:SF46">
    <property type="entry name" value="OAR PROTEIN"/>
    <property type="match status" value="1"/>
</dbReference>
<keyword evidence="2" id="KW-0813">Transport</keyword>
<keyword evidence="5" id="KW-0472">Membrane</keyword>
<dbReference type="InterPro" id="IPR008969">
    <property type="entry name" value="CarboxyPept-like_regulatory"/>
</dbReference>
<evidence type="ECO:0000256" key="5">
    <source>
        <dbReference type="ARBA" id="ARBA00023136"/>
    </source>
</evidence>
<dbReference type="Pfam" id="PF07715">
    <property type="entry name" value="Plug"/>
    <property type="match status" value="1"/>
</dbReference>
<evidence type="ECO:0000313" key="10">
    <source>
        <dbReference type="EMBL" id="NEV92840.1"/>
    </source>
</evidence>
<comment type="subcellular location">
    <subcellularLocation>
        <location evidence="1">Cell outer membrane</location>
        <topology evidence="1">Multi-pass membrane protein</topology>
    </subcellularLocation>
</comment>
<feature type="signal peptide" evidence="7">
    <location>
        <begin position="1"/>
        <end position="18"/>
    </location>
</feature>
<dbReference type="Proteomes" id="UP000478505">
    <property type="component" value="Unassembled WGS sequence"/>
</dbReference>
<sequence>MKKLLLGLFLIMGVGIYAQGVTTSSIDGKINDNTGNPLPGANIIAVHTPTGTQYGVVTDFDGFFRIPNMRVGGPYMVKITYVGFEDIEIENLFLKLGVSETINRNMAESSNALDEVVVTATKGGVFDSGQRGSNTNISQREINTLPSATRSLGDFLRKTPEAQVGENGAISLGGQNNRYNAIYIDGAVNNDVFGLAASGTNGGQTGVSPISIDAIESFQVNLAPFDVRQSGFAGGSINAITRAGTNNTEGSAYYYFRNEDLAGKTPTAINEDNRTKLDPFTAKTFGARVGGAIVENKLFYFVNYERQENETPQPFNFNRYQGGSDREDILDLRQNIIDKFGYNPGAFEGAPLTLQSDKLIARLDWNINERNSITVKNSYVNAEENETRLSNDRGINFVNGSELFPTRTNSTTIEWNTSNGSDMSNNLLVAYTDVLDDRGFSGDPFPEVTIQDNGTQANPANGSIRFGTEPFSTANLLEQKLLNITNNFELYRGRHKLTFGANFEYFDVKNVFVPQNFGDYTFESVADFYTYLDNDPNNDAPVDRFSRGYSLLGGVGDDSRGAAEFQYSQIGVYAQDDVKMSDNFNLSVGLRFDVPMFSDGTVNDDFNTRSVQLLEAYGKDLQGARVGQAIESQLYISPRLGFSWDLGKDLGSDLRTQVRGGVGVFTSRIPLVWPGGAYNNNGVTSGFVADFTTPGPDYFIADPFNQPVQPGAEPGSGAVGGNIDIFTPDFKLPQVAKYNIAVDQELPVWGLIASGEFLFTDVIHAVYYENLNVKGPVGTLNGADNRPFYDRRDLVDDTYARIILGSNTSEGYSYNATFKLTKPFENGFAGQIAYTYGDSYNIFEGTSSQNSSQWRGIETVNGKNSDLRAQRSGFSIGSRISANVSYEYEWNDNLKSTFSFFYNGLEGSPYSFVYNEGRDLLNDDSRDNALIYIPRDASEITFEGTPEQQQEQWAALNTFIENNEYLSERRGQYAERNGTFGPWSHVVDFKFLQDFSLNINNKKHTLQASFDIFNFTNLINKDWGRRPFIPGNLGLLTTERGGPNPEFSFDSRFNEQGIENFDDSGILSSRWQMQVGLRYIFE</sequence>
<proteinExistence type="predicted"/>
<dbReference type="GO" id="GO:0009279">
    <property type="term" value="C:cell outer membrane"/>
    <property type="evidence" value="ECO:0007669"/>
    <property type="project" value="UniProtKB-SubCell"/>
</dbReference>
<evidence type="ECO:0000256" key="4">
    <source>
        <dbReference type="ARBA" id="ARBA00022692"/>
    </source>
</evidence>
<dbReference type="Gene3D" id="2.40.170.20">
    <property type="entry name" value="TonB-dependent receptor, beta-barrel domain"/>
    <property type="match status" value="1"/>
</dbReference>
<feature type="domain" description="TonB-dependent transporter Oar-like beta-barrel" evidence="9">
    <location>
        <begin position="240"/>
        <end position="314"/>
    </location>
</feature>
<dbReference type="GO" id="GO:0015344">
    <property type="term" value="F:siderophore uptake transmembrane transporter activity"/>
    <property type="evidence" value="ECO:0007669"/>
    <property type="project" value="TreeGrafter"/>
</dbReference>
<keyword evidence="7" id="KW-0732">Signal</keyword>
<gene>
    <name evidence="10" type="ORF">G3567_01605</name>
</gene>
<feature type="domain" description="TonB-dependent transporter Oar-like beta-barrel" evidence="9">
    <location>
        <begin position="350"/>
        <end position="1020"/>
    </location>
</feature>
<name>A0A6B3R0E6_9FLAO</name>
<dbReference type="InterPro" id="IPR057601">
    <property type="entry name" value="Oar-like_b-barrel"/>
</dbReference>
<dbReference type="Gene3D" id="2.60.40.1120">
    <property type="entry name" value="Carboxypeptidase-like, regulatory domain"/>
    <property type="match status" value="1"/>
</dbReference>
<dbReference type="GO" id="GO:0044718">
    <property type="term" value="P:siderophore transmembrane transport"/>
    <property type="evidence" value="ECO:0007669"/>
    <property type="project" value="TreeGrafter"/>
</dbReference>